<evidence type="ECO:0000259" key="1">
    <source>
        <dbReference type="PROSITE" id="PS50181"/>
    </source>
</evidence>
<dbReference type="CDD" id="cd22157">
    <property type="entry name" value="F-box_AtFBW1-like"/>
    <property type="match status" value="1"/>
</dbReference>
<dbReference type="GeneID" id="104757999"/>
<dbReference type="InterPro" id="IPR036047">
    <property type="entry name" value="F-box-like_dom_sf"/>
</dbReference>
<dbReference type="PANTHER" id="PTHR31111:SF59">
    <property type="entry name" value="(RAPE) HYPOTHETICAL PROTEIN"/>
    <property type="match status" value="1"/>
</dbReference>
<dbReference type="SMART" id="SM00256">
    <property type="entry name" value="FBOX"/>
    <property type="match status" value="1"/>
</dbReference>
<dbReference type="Proteomes" id="UP000694864">
    <property type="component" value="Chromosome 17"/>
</dbReference>
<feature type="domain" description="F-box" evidence="1">
    <location>
        <begin position="12"/>
        <end position="61"/>
    </location>
</feature>
<reference evidence="2" key="1">
    <citation type="journal article" date="2014" name="Nat. Commun.">
        <title>The emerging biofuel crop Camelina sativa retains a highly undifferentiated hexaploid genome structure.</title>
        <authorList>
            <person name="Kagale S."/>
            <person name="Koh C."/>
            <person name="Nixon J."/>
            <person name="Bollina V."/>
            <person name="Clarke W.E."/>
            <person name="Tuteja R."/>
            <person name="Spillane C."/>
            <person name="Robinson S.J."/>
            <person name="Links M.G."/>
            <person name="Clarke C."/>
            <person name="Higgins E.E."/>
            <person name="Huebert T."/>
            <person name="Sharpe A.G."/>
            <person name="Parkin I.A."/>
        </authorList>
    </citation>
    <scope>NUCLEOTIDE SEQUENCE [LARGE SCALE GENOMIC DNA]</scope>
    <source>
        <strain evidence="2">cv. DH55</strain>
    </source>
</reference>
<proteinExistence type="predicted"/>
<dbReference type="PROSITE" id="PS50181">
    <property type="entry name" value="FBOX"/>
    <property type="match status" value="1"/>
</dbReference>
<organism evidence="2 3">
    <name type="scientific">Camelina sativa</name>
    <name type="common">False flax</name>
    <name type="synonym">Myagrum sativum</name>
    <dbReference type="NCBI Taxonomy" id="90675"/>
    <lineage>
        <taxon>Eukaryota</taxon>
        <taxon>Viridiplantae</taxon>
        <taxon>Streptophyta</taxon>
        <taxon>Embryophyta</taxon>
        <taxon>Tracheophyta</taxon>
        <taxon>Spermatophyta</taxon>
        <taxon>Magnoliopsida</taxon>
        <taxon>eudicotyledons</taxon>
        <taxon>Gunneridae</taxon>
        <taxon>Pentapetalae</taxon>
        <taxon>rosids</taxon>
        <taxon>malvids</taxon>
        <taxon>Brassicales</taxon>
        <taxon>Brassicaceae</taxon>
        <taxon>Camelineae</taxon>
        <taxon>Camelina</taxon>
    </lineage>
</organism>
<protein>
    <submittedName>
        <fullName evidence="3">F-box protein At1g53790 isoform X1</fullName>
    </submittedName>
</protein>
<dbReference type="InterPro" id="IPR013187">
    <property type="entry name" value="F-box-assoc_dom_typ3"/>
</dbReference>
<accession>A0ABM0X166</accession>
<evidence type="ECO:0000313" key="3">
    <source>
        <dbReference type="RefSeq" id="XP_010479099.1"/>
    </source>
</evidence>
<dbReference type="InterPro" id="IPR001810">
    <property type="entry name" value="F-box_dom"/>
</dbReference>
<dbReference type="Gene3D" id="1.20.1280.50">
    <property type="match status" value="1"/>
</dbReference>
<dbReference type="Pfam" id="PF00646">
    <property type="entry name" value="F-box"/>
    <property type="match status" value="1"/>
</dbReference>
<keyword evidence="2" id="KW-1185">Reference proteome</keyword>
<dbReference type="RefSeq" id="XP_010479099.1">
    <property type="nucleotide sequence ID" value="XM_010480797.2"/>
</dbReference>
<dbReference type="Pfam" id="PF08268">
    <property type="entry name" value="FBA_3"/>
    <property type="match status" value="1"/>
</dbReference>
<evidence type="ECO:0000313" key="2">
    <source>
        <dbReference type="Proteomes" id="UP000694864"/>
    </source>
</evidence>
<name>A0ABM0X166_CAMSA</name>
<sequence length="490" mass="56157">MAMKIIQECPNSVVVREIPTDLLMDIFSRVPAKSVARFCCVSKLWESIICHPDFAEFYFTMSSCTTTPPRRPPLLFFTLEDDGKLFFFSSPHTPTQKDPHHENKASLVSTRYHVHRKNTPTNYASDVGSPLCGFICHRDRGSPDTIVICNPATGQSVTLPKVKLKGINTDTRPFLGYDPIGKQLKVLCIKFDMIPNPCYEHQVLTLEDNGKRLWRTVQCKPHYPKSDGICIDGTLYYTAGFSPGTRVSIIVCFDVRSEKFSSINIDECMLMTYCTLINYNGKLGALQFTSFLRERLGFWVLQDAEKHIWSRDFYMLPPLPKNKFERTELAIVGMTVGGEVVLAPYCLVDEFYLYYFNLECKSLKQVHIQGFEMFKNMRVYTSLEYAENLKLMTEYDTGVDTFTPERRLFQVKSATKASKLSEPNLSNKEKAFHGRLFHNRNRERIHLLTDDGTATNNTFSSKIFDRICLHSDNIPRQSQGLLLEISSFSK</sequence>
<dbReference type="PANTHER" id="PTHR31111">
    <property type="entry name" value="BNAA05G37150D PROTEIN-RELATED"/>
    <property type="match status" value="1"/>
</dbReference>
<reference evidence="3" key="2">
    <citation type="submission" date="2025-08" db="UniProtKB">
        <authorList>
            <consortium name="RefSeq"/>
        </authorList>
    </citation>
    <scope>IDENTIFICATION</scope>
    <source>
        <tissue evidence="3">Leaf</tissue>
    </source>
</reference>
<dbReference type="SUPFAM" id="SSF81383">
    <property type="entry name" value="F-box domain"/>
    <property type="match status" value="1"/>
</dbReference>
<dbReference type="InterPro" id="IPR017451">
    <property type="entry name" value="F-box-assoc_interact_dom"/>
</dbReference>
<dbReference type="NCBIfam" id="TIGR01640">
    <property type="entry name" value="F_box_assoc_1"/>
    <property type="match status" value="1"/>
</dbReference>
<gene>
    <name evidence="3" type="primary">LOC104757999</name>
</gene>